<dbReference type="SUPFAM" id="SSF51419">
    <property type="entry name" value="PLP-binding barrel"/>
    <property type="match status" value="1"/>
</dbReference>
<comment type="function">
    <text evidence="2">Pyridoxal 5'-phosphate (PLP)-binding protein, which is involved in PLP homeostasis.</text>
</comment>
<keyword evidence="1 2" id="KW-0663">Pyridoxal phosphate</keyword>
<dbReference type="HAMAP" id="MF_02087">
    <property type="entry name" value="PLP_homeostasis"/>
    <property type="match status" value="1"/>
</dbReference>
<dbReference type="InterPro" id="IPR001608">
    <property type="entry name" value="Ala_racemase_N"/>
</dbReference>
<accession>A0A4Z0D241</accession>
<dbReference type="FunFam" id="3.20.20.10:FF:000018">
    <property type="entry name" value="Pyridoxal phosphate homeostasis protein"/>
    <property type="match status" value="1"/>
</dbReference>
<keyword evidence="7" id="KW-1185">Reference proteome</keyword>
<dbReference type="PANTHER" id="PTHR10146:SF14">
    <property type="entry name" value="PYRIDOXAL PHOSPHATE HOMEOSTASIS PROTEIN"/>
    <property type="match status" value="1"/>
</dbReference>
<dbReference type="InterPro" id="IPR011078">
    <property type="entry name" value="PyrdxlP_homeostasis"/>
</dbReference>
<evidence type="ECO:0000256" key="1">
    <source>
        <dbReference type="ARBA" id="ARBA00022898"/>
    </source>
</evidence>
<name>A0A4Z0D241_9FIRM</name>
<evidence type="ECO:0000259" key="5">
    <source>
        <dbReference type="Pfam" id="PF01168"/>
    </source>
</evidence>
<evidence type="ECO:0000256" key="2">
    <source>
        <dbReference type="HAMAP-Rule" id="MF_02087"/>
    </source>
</evidence>
<feature type="domain" description="Alanine racemase N-terminal" evidence="5">
    <location>
        <begin position="9"/>
        <end position="226"/>
    </location>
</feature>
<dbReference type="AlphaFoldDB" id="A0A4Z0D241"/>
<dbReference type="GO" id="GO:0030170">
    <property type="term" value="F:pyridoxal phosphate binding"/>
    <property type="evidence" value="ECO:0007669"/>
    <property type="project" value="UniProtKB-UniRule"/>
</dbReference>
<comment type="caution">
    <text evidence="6">The sequence shown here is derived from an EMBL/GenBank/DDBJ whole genome shotgun (WGS) entry which is preliminary data.</text>
</comment>
<sequence length="231" mass="26692">MSIRDNILKIKENIDNTCLKTGRKNDVKIVAVTKYVSIDKILESLKYGIDDIGENKVQEFLKKVDHIQPKPNYHFIGHLQTNKVKYIYDKVDLIQSLDRIDLADELEKRANLADIRVNSLIQINISRESTKFGIKENEVFQFIEALQNHKHLYVQGLMTIGSNTEDKAKIRSDFRKMYNLSERIKSKHYDRVSMDILSMGMTDDYMIAIEEGSNMVRIGTGIFGEREKMGG</sequence>
<feature type="modified residue" description="N6-(pyridoxal phosphate)lysine" evidence="2 3">
    <location>
        <position position="34"/>
    </location>
</feature>
<dbReference type="OrthoDB" id="9804072at2"/>
<protein>
    <recommendedName>
        <fullName evidence="2">Pyridoxal phosphate homeostasis protein</fullName>
        <shortName evidence="2">PLP homeostasis protein</shortName>
    </recommendedName>
</protein>
<dbReference type="Gene3D" id="3.20.20.10">
    <property type="entry name" value="Alanine racemase"/>
    <property type="match status" value="1"/>
</dbReference>
<dbReference type="NCBIfam" id="TIGR00044">
    <property type="entry name" value="YggS family pyridoxal phosphate-dependent enzyme"/>
    <property type="match status" value="1"/>
</dbReference>
<dbReference type="PIRSF" id="PIRSF004848">
    <property type="entry name" value="YBL036c_PLPDEIII"/>
    <property type="match status" value="1"/>
</dbReference>
<dbReference type="PANTHER" id="PTHR10146">
    <property type="entry name" value="PROLINE SYNTHETASE CO-TRANSCRIBED BACTERIAL HOMOLOG PROTEIN"/>
    <property type="match status" value="1"/>
</dbReference>
<gene>
    <name evidence="6" type="ORF">E4100_07990</name>
</gene>
<evidence type="ECO:0000256" key="3">
    <source>
        <dbReference type="PIRSR" id="PIRSR004848-1"/>
    </source>
</evidence>
<dbReference type="Proteomes" id="UP000298381">
    <property type="component" value="Unassembled WGS sequence"/>
</dbReference>
<comment type="similarity">
    <text evidence="2 4">Belongs to the pyridoxal phosphate-binding protein YggS/PROSC family.</text>
</comment>
<proteinExistence type="inferred from homology"/>
<evidence type="ECO:0000313" key="7">
    <source>
        <dbReference type="Proteomes" id="UP000298381"/>
    </source>
</evidence>
<dbReference type="InterPro" id="IPR029066">
    <property type="entry name" value="PLP-binding_barrel"/>
</dbReference>
<evidence type="ECO:0000313" key="6">
    <source>
        <dbReference type="EMBL" id="TFZ39597.1"/>
    </source>
</evidence>
<dbReference type="Pfam" id="PF01168">
    <property type="entry name" value="Ala_racemase_N"/>
    <property type="match status" value="1"/>
</dbReference>
<dbReference type="EMBL" id="SRIB01000011">
    <property type="protein sequence ID" value="TFZ39597.1"/>
    <property type="molecule type" value="Genomic_DNA"/>
</dbReference>
<reference evidence="6 7" key="1">
    <citation type="submission" date="2019-03" db="EMBL/GenBank/DDBJ databases">
        <title>Draft genome sequence data and analysis of a Fermenting Bacterium, Soehngenia longevitae strain 1933PT, isolated from petroleum reservoir in Azerbaijan.</title>
        <authorList>
            <person name="Grouzdev D.S."/>
            <person name="Bidzhieva S.K."/>
            <person name="Sokolova D.S."/>
            <person name="Tourova T.P."/>
            <person name="Poltaraus A.B."/>
            <person name="Nazina T.N."/>
        </authorList>
    </citation>
    <scope>NUCLEOTIDE SEQUENCE [LARGE SCALE GENOMIC DNA]</scope>
    <source>
        <strain evidence="6 7">1933P</strain>
    </source>
</reference>
<organism evidence="6 7">
    <name type="scientific">Soehngenia longivitae</name>
    <dbReference type="NCBI Taxonomy" id="2562294"/>
    <lineage>
        <taxon>Bacteria</taxon>
        <taxon>Bacillati</taxon>
        <taxon>Bacillota</taxon>
        <taxon>Tissierellia</taxon>
        <taxon>Tissierellales</taxon>
        <taxon>Tissierellaceae</taxon>
        <taxon>Soehngenia</taxon>
    </lineage>
</organism>
<dbReference type="CDD" id="cd00635">
    <property type="entry name" value="PLPDE_III_YBL036c_like"/>
    <property type="match status" value="1"/>
</dbReference>
<evidence type="ECO:0000256" key="4">
    <source>
        <dbReference type="RuleBase" id="RU004514"/>
    </source>
</evidence>
<comment type="cofactor">
    <cofactor evidence="3">
        <name>pyridoxal 5'-phosphate</name>
        <dbReference type="ChEBI" id="CHEBI:597326"/>
    </cofactor>
</comment>